<comment type="caution">
    <text evidence="1">The sequence shown here is derived from an EMBL/GenBank/DDBJ whole genome shotgun (WGS) entry which is preliminary data.</text>
</comment>
<name>A0A2V2NFG9_9EURY</name>
<dbReference type="RefSeq" id="WP_409199163.1">
    <property type="nucleotide sequence ID" value="NZ_CP176093.1"/>
</dbReference>
<dbReference type="GeneID" id="97549723"/>
<protein>
    <submittedName>
        <fullName evidence="1">Uncharacterized protein</fullName>
    </submittedName>
</protein>
<evidence type="ECO:0000313" key="2">
    <source>
        <dbReference type="Proteomes" id="UP000245657"/>
    </source>
</evidence>
<dbReference type="InterPro" id="IPR011335">
    <property type="entry name" value="Restrct_endonuc-II-like"/>
</dbReference>
<accession>A0A2V2NFG9</accession>
<dbReference type="SUPFAM" id="SSF52980">
    <property type="entry name" value="Restriction endonuclease-like"/>
    <property type="match status" value="1"/>
</dbReference>
<evidence type="ECO:0000313" key="1">
    <source>
        <dbReference type="EMBL" id="PWR74341.1"/>
    </source>
</evidence>
<keyword evidence="2" id="KW-1185">Reference proteome</keyword>
<dbReference type="EMBL" id="QGMY01000002">
    <property type="protein sequence ID" value="PWR74341.1"/>
    <property type="molecule type" value="Genomic_DNA"/>
</dbReference>
<sequence length="142" mass="16802">MGFSLLTAGDQALQGEEWMSPSYEYQNNRIAEYAVREYLKGQDYHVVRITERRPGSIPFNLIAWRFDELIFIKVKSIRRDLTRKCFRREIIELSELFRSNTIPGLIQLWVFEDSAYKAYQIHAGGAVRIGEYKIREYKDVRS</sequence>
<dbReference type="AlphaFoldDB" id="A0A2V2NFG9"/>
<reference evidence="1 2" key="1">
    <citation type="submission" date="2018-05" db="EMBL/GenBank/DDBJ databases">
        <title>Draft genome of Methanospirillum lacunae Ki8-1.</title>
        <authorList>
            <person name="Dueholm M.S."/>
            <person name="Nielsen P.H."/>
            <person name="Bakmann L.F."/>
            <person name="Otzen D.E."/>
        </authorList>
    </citation>
    <scope>NUCLEOTIDE SEQUENCE [LARGE SCALE GENOMIC DNA]</scope>
    <source>
        <strain evidence="1 2">Ki8-1</strain>
    </source>
</reference>
<proteinExistence type="predicted"/>
<organism evidence="1 2">
    <name type="scientific">Methanospirillum lacunae</name>
    <dbReference type="NCBI Taxonomy" id="668570"/>
    <lineage>
        <taxon>Archaea</taxon>
        <taxon>Methanobacteriati</taxon>
        <taxon>Methanobacteriota</taxon>
        <taxon>Stenosarchaea group</taxon>
        <taxon>Methanomicrobia</taxon>
        <taxon>Methanomicrobiales</taxon>
        <taxon>Methanospirillaceae</taxon>
        <taxon>Methanospirillum</taxon>
    </lineage>
</organism>
<dbReference type="Proteomes" id="UP000245657">
    <property type="component" value="Unassembled WGS sequence"/>
</dbReference>
<gene>
    <name evidence="1" type="ORF">DK846_04115</name>
</gene>